<comment type="caution">
    <text evidence="2">The sequence shown here is derived from an EMBL/GenBank/DDBJ whole genome shotgun (WGS) entry which is preliminary data.</text>
</comment>
<evidence type="ECO:0000256" key="1">
    <source>
        <dbReference type="SAM" id="MobiDB-lite"/>
    </source>
</evidence>
<dbReference type="Proteomes" id="UP000619265">
    <property type="component" value="Unassembled WGS sequence"/>
</dbReference>
<accession>A0A833U3M6</accession>
<proteinExistence type="predicted"/>
<dbReference type="Gramene" id="Jr13_15260_p1">
    <property type="protein sequence ID" value="cds.Jr13_15260_p1"/>
    <property type="gene ID" value="Jr13_15260"/>
</dbReference>
<dbReference type="EMBL" id="LIHL02000013">
    <property type="protein sequence ID" value="KAF5449608.1"/>
    <property type="molecule type" value="Genomic_DNA"/>
</dbReference>
<feature type="region of interest" description="Disordered" evidence="1">
    <location>
        <begin position="99"/>
        <end position="119"/>
    </location>
</feature>
<organism evidence="2 3">
    <name type="scientific">Juglans regia</name>
    <name type="common">English walnut</name>
    <dbReference type="NCBI Taxonomy" id="51240"/>
    <lineage>
        <taxon>Eukaryota</taxon>
        <taxon>Viridiplantae</taxon>
        <taxon>Streptophyta</taxon>
        <taxon>Embryophyta</taxon>
        <taxon>Tracheophyta</taxon>
        <taxon>Spermatophyta</taxon>
        <taxon>Magnoliopsida</taxon>
        <taxon>eudicotyledons</taxon>
        <taxon>Gunneridae</taxon>
        <taxon>Pentapetalae</taxon>
        <taxon>rosids</taxon>
        <taxon>fabids</taxon>
        <taxon>Fagales</taxon>
        <taxon>Juglandaceae</taxon>
        <taxon>Juglans</taxon>
    </lineage>
</organism>
<reference evidence="2" key="2">
    <citation type="submission" date="2020-03" db="EMBL/GenBank/DDBJ databases">
        <title>Walnut 2.0.</title>
        <authorList>
            <person name="Marrano A."/>
            <person name="Britton M."/>
            <person name="Zimin A.V."/>
            <person name="Zaini P.A."/>
            <person name="Workman R."/>
            <person name="Puiu D."/>
            <person name="Bianco L."/>
            <person name="Allen B.J."/>
            <person name="Troggio M."/>
            <person name="Leslie C.A."/>
            <person name="Timp W."/>
            <person name="Dendekar A."/>
            <person name="Salzberg S.L."/>
            <person name="Neale D.B."/>
        </authorList>
    </citation>
    <scope>NUCLEOTIDE SEQUENCE</scope>
    <source>
        <tissue evidence="2">Leaves</tissue>
    </source>
</reference>
<gene>
    <name evidence="2" type="ORF">F2P56_030036</name>
</gene>
<reference evidence="2" key="1">
    <citation type="submission" date="2015-10" db="EMBL/GenBank/DDBJ databases">
        <authorList>
            <person name="Martinez-Garcia P.J."/>
            <person name="Crepeau M.W."/>
            <person name="Puiu D."/>
            <person name="Gonzalez-Ibeas D."/>
            <person name="Whalen J."/>
            <person name="Stevens K."/>
            <person name="Paul R."/>
            <person name="Butterfield T."/>
            <person name="Britton M."/>
            <person name="Reagan R."/>
            <person name="Chakraborty S."/>
            <person name="Walawage S.L."/>
            <person name="Vasquez-Gross H.A."/>
            <person name="Cardeno C."/>
            <person name="Famula R."/>
            <person name="Pratt K."/>
            <person name="Kuruganti S."/>
            <person name="Aradhya M.K."/>
            <person name="Leslie C.A."/>
            <person name="Dandekar A.M."/>
            <person name="Salzberg S.L."/>
            <person name="Wegrzyn J.L."/>
            <person name="Langley C.H."/>
            <person name="Neale D.B."/>
        </authorList>
    </citation>
    <scope>NUCLEOTIDE SEQUENCE</scope>
    <source>
        <tissue evidence="2">Leaves</tissue>
    </source>
</reference>
<evidence type="ECO:0000313" key="2">
    <source>
        <dbReference type="EMBL" id="KAF5449608.1"/>
    </source>
</evidence>
<feature type="region of interest" description="Disordered" evidence="1">
    <location>
        <begin position="57"/>
        <end position="80"/>
    </location>
</feature>
<name>A0A833U3M6_JUGRE</name>
<dbReference type="AlphaFoldDB" id="A0A833U3M6"/>
<protein>
    <submittedName>
        <fullName evidence="2">Uncharacterized protein</fullName>
    </submittedName>
</protein>
<sequence length="161" mass="18000">MWNQCFKTHRISLSNLIQNFGPHRNAPHRLHQAPPSAFYASPFPPRAIPLEVEEGDSIPQSASVEDGTSLPSKPPPSLPQCLDGSLRPTLKFCLYSTKDQGAPPPHHRTPTPRTGNCRVDSEPGKPLFLSQTPWSFSPCFLLLFLRSFYPPPFIVVGFYFT</sequence>
<evidence type="ECO:0000313" key="3">
    <source>
        <dbReference type="Proteomes" id="UP000619265"/>
    </source>
</evidence>